<accession>A0A834XNA9</accession>
<evidence type="ECO:0000256" key="5">
    <source>
        <dbReference type="ARBA" id="ARBA00023180"/>
    </source>
</evidence>
<keyword evidence="5" id="KW-0325">Glycoprotein</keyword>
<evidence type="ECO:0000256" key="6">
    <source>
        <dbReference type="ARBA" id="ARBA00023295"/>
    </source>
</evidence>
<gene>
    <name evidence="8" type="ORF">HCN44_001230</name>
</gene>
<dbReference type="GO" id="GO:0005975">
    <property type="term" value="P:carbohydrate metabolic process"/>
    <property type="evidence" value="ECO:0007669"/>
    <property type="project" value="InterPro"/>
</dbReference>
<keyword evidence="9" id="KW-1185">Reference proteome</keyword>
<comment type="similarity">
    <text evidence="1">Belongs to the glycosyl hydrolase 1 family.</text>
</comment>
<dbReference type="Proteomes" id="UP000639338">
    <property type="component" value="Unassembled WGS sequence"/>
</dbReference>
<dbReference type="EC" id="3.2.1.21" evidence="3"/>
<sequence>MFVDKSPSIWDVYTHSNIDMIQDKSNGDIAADTYHKYKEDIQLMKKAGFNHFRLSLSWARILPTGFADKVSQDGVQYYKNVLDELHANNIEPIVTIYHFDHPDALEKVSGWLNETMVEAFADYARFVFSEFGSRVKVWTTINAPTFLCNYGYGSGTSAPAYRIYDEEFRKTQHGQVGVVVSCGHFFPINKNDTESPDIAYQYEYYPSIMRKRIDENSKLQGYPKSRLPTVPHGFSGLLRKIKEEYNNPIVYVMENGVADYGHKLNIIDFERVNFYYSYMKEMILAITRDGCNVKKYTIWSFLDSFEWGRGYTERYGIVYVNFTDPNRSRTPRQSYYWLKYINNKRNLLIKCEDKSFLKIPNNLKIGAATSAYQIEGGWNTSDKGQSNWDDFTHSKSHLILDGSNGDIACDSFNKYKEDVQLLKNVGFNHYRLSINWARILPTGFANKISKEGIQYYKNVIDELHSQGIEPFVTLFHWDIPNVIAKMGGWTNELIVDYFTDYARVVFRELGPKVKVWITLNEPNVDCSEAYDKETHAPGLNMPGIGSYMCGHNMLKAHARVYRMYQEEFKKTQNGILGISISSSYWFSKNKNEPESGDIAFQNGCGWFLNPIFSKDGDYPPIMRKRIDENSKLEGHPKSRLPVFSPEWIEYIKGTFDYFGVNHYSSRYTENVPYNNITGWYDDTGIIESVNQSWPRGASSWLYVVPEGIGELLRKIKNDYNNPPIYILENGYSNYGNETNINDINRIDYLYSYMKEMLVAINRDGCNVKAYTVWSVLDNFEWSKGYTERFGIYHVDFNHENRTRTPRLSVAWLTEVIRSKQLISFDEFKAKFIIAENTCFPSGFKIGVASSAYQTEGAWNVSDKGINNWDTFTHGKNQGNSNEDNTGDIASDSYNKYKEDIQIISDIGFDYYRLSLSWARILPNGFANKISEEGVQHYKNVLDELHAKGIEPFVTIYHWDHPDVLDKLGGWTNELMVDYFEDYARIVFQEFGSRVKLWATINEPNINCLSSYSTGVYAPGFKMPGIGPYICVHNMLKAHTRAYEIYDEEFRQINNGKIGIVIAGFYHFSVEENDTESSDVAFQYESGWIAHPIFSKNGDYPPVMKERIGENSKLEGYPRSRLPEFSPDWIQRIKGTSDYFGLNHYSSNLVKSVPKNPITGWINDSGIVSSVDKSWMRAASIWLSVVPKGFRSILNKIKCEYNNPPVFITENGYSGYANESDIQDINRINYFYSYIEEMLLAINVDGCNVHRYTAWSILDSFEWDMEYKERFGIVHVDFNNPNRTRTPRLSASWLGCVLNRRKLISFDEFNANRI</sequence>
<dbReference type="OrthoDB" id="65569at2759"/>
<dbReference type="PANTHER" id="PTHR10353:SF36">
    <property type="entry name" value="LP05116P"/>
    <property type="match status" value="1"/>
</dbReference>
<proteinExistence type="inferred from homology"/>
<evidence type="ECO:0000256" key="3">
    <source>
        <dbReference type="ARBA" id="ARBA00012744"/>
    </source>
</evidence>
<evidence type="ECO:0000256" key="4">
    <source>
        <dbReference type="ARBA" id="ARBA00022801"/>
    </source>
</evidence>
<dbReference type="PROSITE" id="PS00572">
    <property type="entry name" value="GLYCOSYL_HYDROL_F1_1"/>
    <property type="match status" value="1"/>
</dbReference>
<comment type="caution">
    <text evidence="8">The sequence shown here is derived from an EMBL/GenBank/DDBJ whole genome shotgun (WGS) entry which is preliminary data.</text>
</comment>
<dbReference type="PRINTS" id="PR00131">
    <property type="entry name" value="GLHYDRLASE1"/>
</dbReference>
<name>A0A834XNA9_APHGI</name>
<keyword evidence="6" id="KW-0326">Glycosidase</keyword>
<dbReference type="PANTHER" id="PTHR10353">
    <property type="entry name" value="GLYCOSYL HYDROLASE"/>
    <property type="match status" value="1"/>
</dbReference>
<evidence type="ECO:0000256" key="2">
    <source>
        <dbReference type="ARBA" id="ARBA00011738"/>
    </source>
</evidence>
<protein>
    <recommendedName>
        <fullName evidence="3">beta-glucosidase</fullName>
        <ecNumber evidence="3">3.2.1.21</ecNumber>
    </recommendedName>
</protein>
<evidence type="ECO:0000256" key="7">
    <source>
        <dbReference type="PROSITE-ProRule" id="PRU10055"/>
    </source>
</evidence>
<dbReference type="InterPro" id="IPR018120">
    <property type="entry name" value="Glyco_hydro_1_AS"/>
</dbReference>
<dbReference type="GO" id="GO:0008422">
    <property type="term" value="F:beta-glucosidase activity"/>
    <property type="evidence" value="ECO:0007669"/>
    <property type="project" value="TreeGrafter"/>
</dbReference>
<dbReference type="SUPFAM" id="SSF51445">
    <property type="entry name" value="(Trans)glycosidases"/>
    <property type="match status" value="3"/>
</dbReference>
<reference evidence="8 9" key="1">
    <citation type="submission" date="2020-08" db="EMBL/GenBank/DDBJ databases">
        <title>Aphidius gifuensis genome sequencing and assembly.</title>
        <authorList>
            <person name="Du Z."/>
        </authorList>
    </citation>
    <scope>NUCLEOTIDE SEQUENCE [LARGE SCALE GENOMIC DNA]</scope>
    <source>
        <strain evidence="8">YNYX2018</strain>
        <tissue evidence="8">Adults</tissue>
    </source>
</reference>
<dbReference type="Gene3D" id="3.20.20.80">
    <property type="entry name" value="Glycosidases"/>
    <property type="match status" value="4"/>
</dbReference>
<evidence type="ECO:0000313" key="9">
    <source>
        <dbReference type="Proteomes" id="UP000639338"/>
    </source>
</evidence>
<feature type="active site" description="Nucleophile" evidence="7">
    <location>
        <position position="254"/>
    </location>
</feature>
<dbReference type="Pfam" id="PF00232">
    <property type="entry name" value="Glyco_hydro_1"/>
    <property type="match status" value="4"/>
</dbReference>
<evidence type="ECO:0000313" key="8">
    <source>
        <dbReference type="EMBL" id="KAF7988657.1"/>
    </source>
</evidence>
<dbReference type="InterPro" id="IPR001360">
    <property type="entry name" value="Glyco_hydro_1"/>
</dbReference>
<keyword evidence="4" id="KW-0378">Hydrolase</keyword>
<dbReference type="FunFam" id="3.20.20.80:FF:000013">
    <property type="entry name" value="lactase-phlorizin hydrolase"/>
    <property type="match status" value="2"/>
</dbReference>
<organism evidence="8 9">
    <name type="scientific">Aphidius gifuensis</name>
    <name type="common">Parasitoid wasp</name>
    <dbReference type="NCBI Taxonomy" id="684658"/>
    <lineage>
        <taxon>Eukaryota</taxon>
        <taxon>Metazoa</taxon>
        <taxon>Ecdysozoa</taxon>
        <taxon>Arthropoda</taxon>
        <taxon>Hexapoda</taxon>
        <taxon>Insecta</taxon>
        <taxon>Pterygota</taxon>
        <taxon>Neoptera</taxon>
        <taxon>Endopterygota</taxon>
        <taxon>Hymenoptera</taxon>
        <taxon>Apocrita</taxon>
        <taxon>Ichneumonoidea</taxon>
        <taxon>Braconidae</taxon>
        <taxon>Aphidiinae</taxon>
        <taxon>Aphidius</taxon>
    </lineage>
</organism>
<comment type="subunit">
    <text evidence="2">Homodimer.</text>
</comment>
<dbReference type="EMBL" id="JACMRX010000005">
    <property type="protein sequence ID" value="KAF7988657.1"/>
    <property type="molecule type" value="Genomic_DNA"/>
</dbReference>
<dbReference type="InterPro" id="IPR017853">
    <property type="entry name" value="GH"/>
</dbReference>
<evidence type="ECO:0000256" key="1">
    <source>
        <dbReference type="ARBA" id="ARBA00010838"/>
    </source>
</evidence>